<dbReference type="KEGG" id="phb:HYN04_07935"/>
<evidence type="ECO:0000313" key="2">
    <source>
        <dbReference type="EMBL" id="AWM78782.1"/>
    </source>
</evidence>
<evidence type="ECO:0000313" key="3">
    <source>
        <dbReference type="Proteomes" id="UP000247763"/>
    </source>
</evidence>
<dbReference type="OrthoDB" id="9788621at2"/>
<organism evidence="2 3">
    <name type="scientific">Phenylobacterium parvum</name>
    <dbReference type="NCBI Taxonomy" id="2201350"/>
    <lineage>
        <taxon>Bacteria</taxon>
        <taxon>Pseudomonadati</taxon>
        <taxon>Pseudomonadota</taxon>
        <taxon>Alphaproteobacteria</taxon>
        <taxon>Caulobacterales</taxon>
        <taxon>Caulobacteraceae</taxon>
        <taxon>Phenylobacterium</taxon>
    </lineage>
</organism>
<evidence type="ECO:0000259" key="1">
    <source>
        <dbReference type="Pfam" id="PF13020"/>
    </source>
</evidence>
<dbReference type="Pfam" id="PF13020">
    <property type="entry name" value="NOV_C"/>
    <property type="match status" value="1"/>
</dbReference>
<feature type="domain" description="Protein NO VEIN C-terminal" evidence="1">
    <location>
        <begin position="134"/>
        <end position="230"/>
    </location>
</feature>
<proteinExistence type="predicted"/>
<accession>A0A2Z3HU55</accession>
<dbReference type="EMBL" id="CP029479">
    <property type="protein sequence ID" value="AWM78782.1"/>
    <property type="molecule type" value="Genomic_DNA"/>
</dbReference>
<name>A0A2Z3HU55_9CAUL</name>
<dbReference type="Proteomes" id="UP000247763">
    <property type="component" value="Chromosome"/>
</dbReference>
<gene>
    <name evidence="2" type="ORF">HYN04_07935</name>
</gene>
<sequence>MLADELSGRPFNKAAHNRALQARLPGRSQQSIEFKHRNISAVLQLLNQPWIQGYLPAQAFQVRLIDAVLRRLGREGAPYRASVSGGQEARALFFQPPPPPLNRPSIDPMRAEAIARRFDPAEADARNRDLGRAGEALVFAHERHALAASGREDLAAQVRWTSQEDGDGAGYDIASFTPEGRPRLVEVKTTNGWERSAFHISRNELAVANDNRETWRLVRVWNFAREPRAFELAPPLDAHVRLAPTSFLATFG</sequence>
<reference evidence="3" key="1">
    <citation type="submission" date="2018-05" db="EMBL/GenBank/DDBJ databases">
        <title>Genome sequencing of Phenylobacterium sp. HYN0004.</title>
        <authorList>
            <person name="Yi H."/>
            <person name="Baek C."/>
        </authorList>
    </citation>
    <scope>NUCLEOTIDE SEQUENCE [LARGE SCALE GENOMIC DNA]</scope>
    <source>
        <strain evidence="3">HYN0004</strain>
    </source>
</reference>
<keyword evidence="3" id="KW-1185">Reference proteome</keyword>
<protein>
    <recommendedName>
        <fullName evidence="1">Protein NO VEIN C-terminal domain-containing protein</fullName>
    </recommendedName>
</protein>
<dbReference type="InterPro" id="IPR024975">
    <property type="entry name" value="NOV_C"/>
</dbReference>
<dbReference type="AlphaFoldDB" id="A0A2Z3HU55"/>